<evidence type="ECO:0000256" key="3">
    <source>
        <dbReference type="ARBA" id="ARBA00022777"/>
    </source>
</evidence>
<feature type="domain" description="Carbohydrate kinase FGGY C-terminal" evidence="6">
    <location>
        <begin position="285"/>
        <end position="494"/>
    </location>
</feature>
<proteinExistence type="inferred from homology"/>
<sequence length="531" mass="56843">MPKYFVGVDVGTGSVRAALVDEDGKVASVSTKDTKTWNPKPGYFEQSSDDIWEACCYTIREVTKSVQQENVKGLGFDATCSLVAVDINGLPVTISPTGNDEQNVILWLDHRAENEAKHINRLKHPVLKNVGGTISPEMETPKLLWLKKYATKTCWARAGYFFDLPDFLTWKATGISVRSLCSVVCKWTYQAGPSGSQGWSKDYFQQIGLEDLIEDNFNKIGSIVVPPGTPIGKGLSPSVAGSLNLIPGTPVGASMIDAHAGALATISCRAPNLVPSVDIENRLGLICGTSTCHMAISCGDPLFVDGVWGPYWSALLPGVWLSEGGQSATGKLIDHLVSSHPASSLILAKLPPSKHIQEYLNDLLNKLAEEKSLSNCAELTADFHIWPDFHGNRSPLADPSLLGIISGLSLSTDEESLAILYLATVQALAYGTRHIVEKLEEAGHKGIKALAICGGLSRNPVVVQTHADALGLPIICPDEVEAVLVGAAMLGANASGIFNSLEATAKAMSGSSTIFSLLLLVKLLNILYEYY</sequence>
<dbReference type="Proteomes" id="UP000792457">
    <property type="component" value="Unassembled WGS sequence"/>
</dbReference>
<name>A0A8K0KKX7_LADFU</name>
<reference evidence="7" key="1">
    <citation type="submission" date="2013-04" db="EMBL/GenBank/DDBJ databases">
        <authorList>
            <person name="Qu J."/>
            <person name="Murali S.C."/>
            <person name="Bandaranaike D."/>
            <person name="Bellair M."/>
            <person name="Blankenburg K."/>
            <person name="Chao H."/>
            <person name="Dinh H."/>
            <person name="Doddapaneni H."/>
            <person name="Downs B."/>
            <person name="Dugan-Rocha S."/>
            <person name="Elkadiri S."/>
            <person name="Gnanaolivu R.D."/>
            <person name="Hernandez B."/>
            <person name="Javaid M."/>
            <person name="Jayaseelan J.C."/>
            <person name="Lee S."/>
            <person name="Li M."/>
            <person name="Ming W."/>
            <person name="Munidasa M."/>
            <person name="Muniz J."/>
            <person name="Nguyen L."/>
            <person name="Ongeri F."/>
            <person name="Osuji N."/>
            <person name="Pu L.-L."/>
            <person name="Puazo M."/>
            <person name="Qu C."/>
            <person name="Quiroz J."/>
            <person name="Raj R."/>
            <person name="Weissenberger G."/>
            <person name="Xin Y."/>
            <person name="Zou X."/>
            <person name="Han Y."/>
            <person name="Richards S."/>
            <person name="Worley K."/>
            <person name="Muzny D."/>
            <person name="Gibbs R."/>
        </authorList>
    </citation>
    <scope>NUCLEOTIDE SEQUENCE</scope>
    <source>
        <strain evidence="7">Sampled in the wild</strain>
    </source>
</reference>
<dbReference type="EMBL" id="KZ308785">
    <property type="protein sequence ID" value="KAG8234163.1"/>
    <property type="molecule type" value="Genomic_DNA"/>
</dbReference>
<evidence type="ECO:0000256" key="4">
    <source>
        <dbReference type="ARBA" id="ARBA00074355"/>
    </source>
</evidence>
<dbReference type="PANTHER" id="PTHR43435">
    <property type="entry name" value="RIBULOKINASE"/>
    <property type="match status" value="1"/>
</dbReference>
<keyword evidence="3" id="KW-0418">Kinase</keyword>
<dbReference type="InterPro" id="IPR018484">
    <property type="entry name" value="FGGY_N"/>
</dbReference>
<dbReference type="InterPro" id="IPR000577">
    <property type="entry name" value="Carb_kinase_FGGY"/>
</dbReference>
<reference evidence="7" key="2">
    <citation type="submission" date="2017-10" db="EMBL/GenBank/DDBJ databases">
        <title>Ladona fulva Genome sequencing and assembly.</title>
        <authorList>
            <person name="Murali S."/>
            <person name="Richards S."/>
            <person name="Bandaranaike D."/>
            <person name="Bellair M."/>
            <person name="Blankenburg K."/>
            <person name="Chao H."/>
            <person name="Dinh H."/>
            <person name="Doddapaneni H."/>
            <person name="Dugan-Rocha S."/>
            <person name="Elkadiri S."/>
            <person name="Gnanaolivu R."/>
            <person name="Hernandez B."/>
            <person name="Skinner E."/>
            <person name="Javaid M."/>
            <person name="Lee S."/>
            <person name="Li M."/>
            <person name="Ming W."/>
            <person name="Munidasa M."/>
            <person name="Muniz J."/>
            <person name="Nguyen L."/>
            <person name="Hughes D."/>
            <person name="Osuji N."/>
            <person name="Pu L.-L."/>
            <person name="Puazo M."/>
            <person name="Qu C."/>
            <person name="Quiroz J."/>
            <person name="Raj R."/>
            <person name="Weissenberger G."/>
            <person name="Xin Y."/>
            <person name="Zou X."/>
            <person name="Han Y."/>
            <person name="Worley K."/>
            <person name="Muzny D."/>
            <person name="Gibbs R."/>
        </authorList>
    </citation>
    <scope>NUCLEOTIDE SEQUENCE</scope>
    <source>
        <strain evidence="7">Sampled in the wild</strain>
    </source>
</reference>
<dbReference type="PIRSF" id="PIRSF000538">
    <property type="entry name" value="GlpK"/>
    <property type="match status" value="1"/>
</dbReference>
<dbReference type="PANTHER" id="PTHR43435:SF4">
    <property type="entry name" value="FGGY CARBOHYDRATE KINASE DOMAIN-CONTAINING PROTEIN"/>
    <property type="match status" value="1"/>
</dbReference>
<dbReference type="OrthoDB" id="203824at2759"/>
<accession>A0A8K0KKX7</accession>
<dbReference type="CDD" id="cd07782">
    <property type="entry name" value="ASKHA_NBD_FGGY_D-RBK"/>
    <property type="match status" value="1"/>
</dbReference>
<dbReference type="InterPro" id="IPR018485">
    <property type="entry name" value="FGGY_C"/>
</dbReference>
<dbReference type="Gene3D" id="3.30.420.40">
    <property type="match status" value="1"/>
</dbReference>
<dbReference type="GO" id="GO:0005737">
    <property type="term" value="C:cytoplasm"/>
    <property type="evidence" value="ECO:0007669"/>
    <property type="project" value="TreeGrafter"/>
</dbReference>
<dbReference type="FunFam" id="3.30.420.40:FF:000101">
    <property type="entry name" value="FGGY carbohydrate kinase domain-containing protein"/>
    <property type="match status" value="1"/>
</dbReference>
<dbReference type="AlphaFoldDB" id="A0A8K0KKX7"/>
<dbReference type="Pfam" id="PF02782">
    <property type="entry name" value="FGGY_C"/>
    <property type="match status" value="1"/>
</dbReference>
<feature type="domain" description="Carbohydrate kinase FGGY N-terminal" evidence="5">
    <location>
        <begin position="4"/>
        <end position="174"/>
    </location>
</feature>
<evidence type="ECO:0000256" key="1">
    <source>
        <dbReference type="ARBA" id="ARBA00009156"/>
    </source>
</evidence>
<evidence type="ECO:0000259" key="5">
    <source>
        <dbReference type="Pfam" id="PF00370"/>
    </source>
</evidence>
<comment type="caution">
    <text evidence="7">The sequence shown here is derived from an EMBL/GenBank/DDBJ whole genome shotgun (WGS) entry which is preliminary data.</text>
</comment>
<protein>
    <recommendedName>
        <fullName evidence="4">FGGY carbohydrate kinase domain-containing protein</fullName>
    </recommendedName>
</protein>
<keyword evidence="2" id="KW-0808">Transferase</keyword>
<dbReference type="InterPro" id="IPR006003">
    <property type="entry name" value="FGGY_RbtK-like"/>
</dbReference>
<gene>
    <name evidence="7" type="ORF">J437_LFUL014953</name>
</gene>
<organism evidence="7 8">
    <name type="scientific">Ladona fulva</name>
    <name type="common">Scarce chaser dragonfly</name>
    <name type="synonym">Libellula fulva</name>
    <dbReference type="NCBI Taxonomy" id="123851"/>
    <lineage>
        <taxon>Eukaryota</taxon>
        <taxon>Metazoa</taxon>
        <taxon>Ecdysozoa</taxon>
        <taxon>Arthropoda</taxon>
        <taxon>Hexapoda</taxon>
        <taxon>Insecta</taxon>
        <taxon>Pterygota</taxon>
        <taxon>Palaeoptera</taxon>
        <taxon>Odonata</taxon>
        <taxon>Epiprocta</taxon>
        <taxon>Anisoptera</taxon>
        <taxon>Libelluloidea</taxon>
        <taxon>Libellulidae</taxon>
        <taxon>Ladona</taxon>
    </lineage>
</organism>
<comment type="similarity">
    <text evidence="1">Belongs to the FGGY kinase family.</text>
</comment>
<keyword evidence="8" id="KW-1185">Reference proteome</keyword>
<dbReference type="Gene3D" id="1.20.58.2240">
    <property type="match status" value="1"/>
</dbReference>
<evidence type="ECO:0000313" key="7">
    <source>
        <dbReference type="EMBL" id="KAG8234163.1"/>
    </source>
</evidence>
<dbReference type="SUPFAM" id="SSF53067">
    <property type="entry name" value="Actin-like ATPase domain"/>
    <property type="match status" value="2"/>
</dbReference>
<dbReference type="GO" id="GO:0019150">
    <property type="term" value="F:D-ribulokinase activity"/>
    <property type="evidence" value="ECO:0007669"/>
    <property type="project" value="TreeGrafter"/>
</dbReference>
<dbReference type="Pfam" id="PF00370">
    <property type="entry name" value="FGGY_N"/>
    <property type="match status" value="1"/>
</dbReference>
<evidence type="ECO:0000256" key="2">
    <source>
        <dbReference type="ARBA" id="ARBA00022679"/>
    </source>
</evidence>
<dbReference type="GO" id="GO:0019321">
    <property type="term" value="P:pentose metabolic process"/>
    <property type="evidence" value="ECO:0007669"/>
    <property type="project" value="TreeGrafter"/>
</dbReference>
<dbReference type="InterPro" id="IPR043129">
    <property type="entry name" value="ATPase_NBD"/>
</dbReference>
<dbReference type="NCBIfam" id="TIGR01315">
    <property type="entry name" value="5C_CHO_kinase"/>
    <property type="match status" value="1"/>
</dbReference>
<evidence type="ECO:0000259" key="6">
    <source>
        <dbReference type="Pfam" id="PF02782"/>
    </source>
</evidence>
<evidence type="ECO:0000313" key="8">
    <source>
        <dbReference type="Proteomes" id="UP000792457"/>
    </source>
</evidence>